<keyword evidence="2" id="KW-0012">Acyltransferase</keyword>
<comment type="caution">
    <text evidence="4">The sequence shown here is derived from an EMBL/GenBank/DDBJ whole genome shotgun (WGS) entry which is preliminary data.</text>
</comment>
<dbReference type="Gene3D" id="3.40.630.30">
    <property type="match status" value="1"/>
</dbReference>
<reference evidence="4 5" key="1">
    <citation type="journal article" date="2019" name="Int. J. Syst. Evol. Microbiol.">
        <title>The Global Catalogue of Microorganisms (GCM) 10K type strain sequencing project: providing services to taxonomists for standard genome sequencing and annotation.</title>
        <authorList>
            <consortium name="The Broad Institute Genomics Platform"/>
            <consortium name="The Broad Institute Genome Sequencing Center for Infectious Disease"/>
            <person name="Wu L."/>
            <person name="Ma J."/>
        </authorList>
    </citation>
    <scope>NUCLEOTIDE SEQUENCE [LARGE SCALE GENOMIC DNA]</scope>
    <source>
        <strain evidence="4 5">JCM 9383</strain>
    </source>
</reference>
<dbReference type="InterPro" id="IPR016181">
    <property type="entry name" value="Acyl_CoA_acyltransferase"/>
</dbReference>
<accession>A0ABN3VHT5</accession>
<dbReference type="RefSeq" id="WP_344682206.1">
    <property type="nucleotide sequence ID" value="NZ_BAAAUX010000016.1"/>
</dbReference>
<dbReference type="EMBL" id="BAAAUX010000016">
    <property type="protein sequence ID" value="GAA2802498.1"/>
    <property type="molecule type" value="Genomic_DNA"/>
</dbReference>
<dbReference type="PANTHER" id="PTHR43420:SF44">
    <property type="entry name" value="ACETYLTRANSFERASE YPEA"/>
    <property type="match status" value="1"/>
</dbReference>
<keyword evidence="5" id="KW-1185">Reference proteome</keyword>
<sequence length="238" mass="25207">MLEDQVERAAVATWPASTVERADGWFLRHCEVVRRKRSNSALPPAVIADVGSAVEAVEGFYAERGCRPVVQVSPLERHGELDGFLAGRGYRAVSETEVMVADVEPVAAAEPGLEVRLEADPHESWFAACAAVGQPVEPGLDAMAGPAGFAVAVEDGVAAGVGLFAVSGSWCGVYCMATAESRRRRGVAGSVLRAGARWAAGAGARRLFLQVEADNPGARALYEKAGFRRSHGYHYRVG</sequence>
<evidence type="ECO:0000256" key="2">
    <source>
        <dbReference type="ARBA" id="ARBA00023315"/>
    </source>
</evidence>
<keyword evidence="1" id="KW-0808">Transferase</keyword>
<evidence type="ECO:0000313" key="5">
    <source>
        <dbReference type="Proteomes" id="UP001500979"/>
    </source>
</evidence>
<dbReference type="SUPFAM" id="SSF55729">
    <property type="entry name" value="Acyl-CoA N-acyltransferases (Nat)"/>
    <property type="match status" value="1"/>
</dbReference>
<evidence type="ECO:0000259" key="3">
    <source>
        <dbReference type="PROSITE" id="PS51186"/>
    </source>
</evidence>
<dbReference type="PROSITE" id="PS51186">
    <property type="entry name" value="GNAT"/>
    <property type="match status" value="1"/>
</dbReference>
<dbReference type="InterPro" id="IPR000182">
    <property type="entry name" value="GNAT_dom"/>
</dbReference>
<dbReference type="PANTHER" id="PTHR43420">
    <property type="entry name" value="ACETYLTRANSFERASE"/>
    <property type="match status" value="1"/>
</dbReference>
<gene>
    <name evidence="4" type="ORF">GCM10010470_41970</name>
</gene>
<name>A0ABN3VHT5_9PSEU</name>
<dbReference type="Pfam" id="PF24553">
    <property type="entry name" value="Rv0428c_C"/>
    <property type="match status" value="1"/>
</dbReference>
<protein>
    <submittedName>
        <fullName evidence="4">GNAT family N-acetyltransferase</fullName>
    </submittedName>
</protein>
<dbReference type="InterPro" id="IPR056935">
    <property type="entry name" value="Rv0428c-like_C"/>
</dbReference>
<dbReference type="Proteomes" id="UP001500979">
    <property type="component" value="Unassembled WGS sequence"/>
</dbReference>
<evidence type="ECO:0000313" key="4">
    <source>
        <dbReference type="EMBL" id="GAA2802498.1"/>
    </source>
</evidence>
<organism evidence="4 5">
    <name type="scientific">Saccharopolyspora taberi</name>
    <dbReference type="NCBI Taxonomy" id="60895"/>
    <lineage>
        <taxon>Bacteria</taxon>
        <taxon>Bacillati</taxon>
        <taxon>Actinomycetota</taxon>
        <taxon>Actinomycetes</taxon>
        <taxon>Pseudonocardiales</taxon>
        <taxon>Pseudonocardiaceae</taxon>
        <taxon>Saccharopolyspora</taxon>
    </lineage>
</organism>
<feature type="domain" description="N-acetyltransferase" evidence="3">
    <location>
        <begin position="98"/>
        <end position="238"/>
    </location>
</feature>
<evidence type="ECO:0000256" key="1">
    <source>
        <dbReference type="ARBA" id="ARBA00022679"/>
    </source>
</evidence>
<proteinExistence type="predicted"/>
<dbReference type="InterPro" id="IPR050680">
    <property type="entry name" value="YpeA/RimI_acetyltransf"/>
</dbReference>